<keyword evidence="4" id="KW-1185">Reference proteome</keyword>
<sequence length="211" mass="24089">MVLKRTAKKESLIPNKNIGSHDVCLRQSGWPREFQFSSCHSMVELGGLEEALLKKKWKYLRDQFAVEWGKLPQTRSGDAADNSTTKWQYFKSLLFLKDVVKLRVKEGPLKALLSQGNERPSVSNDIAVEESQNSILDDYTQNPSNPSNSSDVEVLVEDGRSPQHPNLFPELSVQGQIKGKGKGKRKRDNMDDYQRQILELEARKIEFLENK</sequence>
<keyword evidence="1" id="KW-0175">Coiled coil</keyword>
<dbReference type="AlphaFoldDB" id="A0AAE0ZXY2"/>
<evidence type="ECO:0000256" key="1">
    <source>
        <dbReference type="SAM" id="Coils"/>
    </source>
</evidence>
<feature type="domain" description="MADF" evidence="2">
    <location>
        <begin position="52"/>
        <end position="96"/>
    </location>
</feature>
<evidence type="ECO:0000313" key="4">
    <source>
        <dbReference type="Proteomes" id="UP001283361"/>
    </source>
</evidence>
<reference evidence="3" key="1">
    <citation type="journal article" date="2023" name="G3 (Bethesda)">
        <title>A reference genome for the long-term kleptoplast-retaining sea slug Elysia crispata morphotype clarki.</title>
        <authorList>
            <person name="Eastman K.E."/>
            <person name="Pendleton A.L."/>
            <person name="Shaikh M.A."/>
            <person name="Suttiyut T."/>
            <person name="Ogas R."/>
            <person name="Tomko P."/>
            <person name="Gavelis G."/>
            <person name="Widhalm J.R."/>
            <person name="Wisecaver J.H."/>
        </authorList>
    </citation>
    <scope>NUCLEOTIDE SEQUENCE</scope>
    <source>
        <strain evidence="3">ECLA1</strain>
    </source>
</reference>
<dbReference type="PANTHER" id="PTHR12243:SF67">
    <property type="entry name" value="COREPRESSOR OF PANGOLIN, ISOFORM A-RELATED"/>
    <property type="match status" value="1"/>
</dbReference>
<dbReference type="EMBL" id="JAWDGP010003155">
    <property type="protein sequence ID" value="KAK3776981.1"/>
    <property type="molecule type" value="Genomic_DNA"/>
</dbReference>
<organism evidence="3 4">
    <name type="scientific">Elysia crispata</name>
    <name type="common">lettuce slug</name>
    <dbReference type="NCBI Taxonomy" id="231223"/>
    <lineage>
        <taxon>Eukaryota</taxon>
        <taxon>Metazoa</taxon>
        <taxon>Spiralia</taxon>
        <taxon>Lophotrochozoa</taxon>
        <taxon>Mollusca</taxon>
        <taxon>Gastropoda</taxon>
        <taxon>Heterobranchia</taxon>
        <taxon>Euthyneura</taxon>
        <taxon>Panpulmonata</taxon>
        <taxon>Sacoglossa</taxon>
        <taxon>Placobranchoidea</taxon>
        <taxon>Plakobranchidae</taxon>
        <taxon>Elysia</taxon>
    </lineage>
</organism>
<dbReference type="Pfam" id="PF10545">
    <property type="entry name" value="MADF_DNA_bdg"/>
    <property type="match status" value="1"/>
</dbReference>
<accession>A0AAE0ZXY2</accession>
<protein>
    <recommendedName>
        <fullName evidence="2">MADF domain-containing protein</fullName>
    </recommendedName>
</protein>
<comment type="caution">
    <text evidence="3">The sequence shown here is derived from an EMBL/GenBank/DDBJ whole genome shotgun (WGS) entry which is preliminary data.</text>
</comment>
<name>A0AAE0ZXY2_9GAST</name>
<dbReference type="PANTHER" id="PTHR12243">
    <property type="entry name" value="MADF DOMAIN TRANSCRIPTION FACTOR"/>
    <property type="match status" value="1"/>
</dbReference>
<dbReference type="Proteomes" id="UP001283361">
    <property type="component" value="Unassembled WGS sequence"/>
</dbReference>
<evidence type="ECO:0000313" key="3">
    <source>
        <dbReference type="EMBL" id="KAK3776981.1"/>
    </source>
</evidence>
<feature type="coiled-coil region" evidence="1">
    <location>
        <begin position="183"/>
        <end position="210"/>
    </location>
</feature>
<proteinExistence type="predicted"/>
<gene>
    <name evidence="3" type="ORF">RRG08_004669</name>
</gene>
<evidence type="ECO:0000259" key="2">
    <source>
        <dbReference type="Pfam" id="PF10545"/>
    </source>
</evidence>
<dbReference type="InterPro" id="IPR006578">
    <property type="entry name" value="MADF-dom"/>
</dbReference>
<dbReference type="InterPro" id="IPR039353">
    <property type="entry name" value="TF_Adf1"/>
</dbReference>